<protein>
    <submittedName>
        <fullName evidence="1">Uncharacterized protein PHG31ORF067c</fullName>
    </submittedName>
</protein>
<dbReference type="OrthoDB" id="41379at10239"/>
<evidence type="ECO:0000313" key="2">
    <source>
        <dbReference type="Proteomes" id="UP000000917"/>
    </source>
</evidence>
<dbReference type="KEGG" id="vg:3416810"/>
<name>Q56EU5_9CAUD</name>
<dbReference type="Proteomes" id="UP000000917">
    <property type="component" value="Segment"/>
</dbReference>
<accession>Q56EU5</accession>
<sequence>MQRLTLKFTPFKPKDDRNTFMVKMHFSDKFSDATLEYEIPAIDADRTKAEIVRLITFMDKCKAEYPRGKGGQADFNHIPDYYRYFGEEAEGVELWEEYGVEGLCWPCHECDYPKNFKGYEIIYTGPDGNKFKVTR</sequence>
<dbReference type="RefSeq" id="YP_238795.1">
    <property type="nucleotide sequence ID" value="NC_007022.1"/>
</dbReference>
<gene>
    <name evidence="1" type="primary">PHG31ORF067c</name>
    <name evidence="1" type="ORF">PHG31p66</name>
</gene>
<proteinExistence type="predicted"/>
<evidence type="ECO:0000313" key="1">
    <source>
        <dbReference type="EMBL" id="AAX63555.1"/>
    </source>
</evidence>
<dbReference type="EMBL" id="AY962392">
    <property type="protein sequence ID" value="AAX63555.1"/>
    <property type="molecule type" value="Genomic_DNA"/>
</dbReference>
<organism evidence="1 2">
    <name type="scientific">Aeromonas phage 31</name>
    <dbReference type="NCBI Taxonomy" id="321023"/>
    <lineage>
        <taxon>Viruses</taxon>
        <taxon>Duplodnaviria</taxon>
        <taxon>Heunggongvirae</taxon>
        <taxon>Uroviricota</taxon>
        <taxon>Caudoviricetes</taxon>
        <taxon>Pantevenvirales</taxon>
        <taxon>Straboviridae</taxon>
        <taxon>Biquartavirus</taxon>
        <taxon>Biquartavirus 44RR2</taxon>
    </lineage>
</organism>
<reference evidence="1 2" key="1">
    <citation type="submission" date="2005-03" db="EMBL/GenBank/DDBJ databases">
        <title>Comparative analysis of the Aeromonas bacteriophage 31 genome.</title>
        <authorList>
            <person name="Nolan J.M."/>
            <person name="Petrov V."/>
            <person name="Bertrand C."/>
            <person name="Krisch H.M."/>
            <person name="Karam J.D."/>
        </authorList>
    </citation>
    <scope>NUCLEOTIDE SEQUENCE [LARGE SCALE GENOMIC DNA]</scope>
</reference>
<dbReference type="GeneID" id="3416810"/>